<proteinExistence type="predicted"/>
<dbReference type="Proteomes" id="UP000827724">
    <property type="component" value="Unassembled WGS sequence"/>
</dbReference>
<keyword evidence="5" id="KW-1185">Reference proteome</keyword>
<dbReference type="GO" id="GO:0016787">
    <property type="term" value="F:hydrolase activity"/>
    <property type="evidence" value="ECO:0007669"/>
    <property type="project" value="UniProtKB-KW"/>
</dbReference>
<dbReference type="PANTHER" id="PTHR48081:SF31">
    <property type="entry name" value="STERYL ACETYL HYDROLASE MUG81-RELATED"/>
    <property type="match status" value="1"/>
</dbReference>
<dbReference type="Gene3D" id="3.40.50.1820">
    <property type="entry name" value="alpha/beta hydrolase"/>
    <property type="match status" value="1"/>
</dbReference>
<protein>
    <recommendedName>
        <fullName evidence="3">Alpha/beta hydrolase fold-3 domain-containing protein</fullName>
    </recommendedName>
</protein>
<dbReference type="AlphaFoldDB" id="A0A9P8QJ13"/>
<accession>A0A9P8QJ13</accession>
<evidence type="ECO:0000256" key="1">
    <source>
        <dbReference type="ARBA" id="ARBA00022801"/>
    </source>
</evidence>
<dbReference type="InterPro" id="IPR013094">
    <property type="entry name" value="AB_hydrolase_3"/>
</dbReference>
<feature type="compositionally biased region" description="Polar residues" evidence="2">
    <location>
        <begin position="248"/>
        <end position="258"/>
    </location>
</feature>
<evidence type="ECO:0000256" key="2">
    <source>
        <dbReference type="SAM" id="MobiDB-lite"/>
    </source>
</evidence>
<dbReference type="PANTHER" id="PTHR48081">
    <property type="entry name" value="AB HYDROLASE SUPERFAMILY PROTEIN C4A8.06C"/>
    <property type="match status" value="1"/>
</dbReference>
<sequence>MLMAVALLVVPCTLAVNVVRFLWYAFRNRLNLRYYLLCAVVKAAMSAFTIRQIQHLTPPTDEVYKAWIRRKRGLTKEPALKQRLRCDIQPLPEGNASILWVGDRRKARKAVLFLHGGGYVMPSQAGHFECVWNAYILSGLETGTEVAVAFLHYPLAPAWKPPAQLRQAASALAEMLDAGFGAEDIVVGGDSAGGNLALQLLHHIVDPHPEACRITLREPLAAVFLVSPWVGCDFSGPSFDEHGGSDMLSRSTMSSIEAQNRVRGKESSSSSSSTSDDRGGWADPLEGRGAWLSRLDGAARKILITVGEREVLADQGRLLAKTIVALQTGVEVTLESDPKAAHDFFVLEGMLGEVGEAMIRMKRWFKSLL</sequence>
<dbReference type="SUPFAM" id="SSF53474">
    <property type="entry name" value="alpha/beta-Hydrolases"/>
    <property type="match status" value="1"/>
</dbReference>
<keyword evidence="1" id="KW-0378">Hydrolase</keyword>
<reference evidence="4" key="1">
    <citation type="submission" date="2021-08" db="EMBL/GenBank/DDBJ databases">
        <title>Chromosome-Level Trichoderma cornu-damae using Hi-C Data.</title>
        <authorList>
            <person name="Kim C.S."/>
        </authorList>
    </citation>
    <scope>NUCLEOTIDE SEQUENCE</scope>
    <source>
        <strain evidence="4">KA19-0412C</strain>
    </source>
</reference>
<gene>
    <name evidence="4" type="ORF">Trco_003578</name>
</gene>
<dbReference type="EMBL" id="JAIWOZ010000003">
    <property type="protein sequence ID" value="KAH6607265.1"/>
    <property type="molecule type" value="Genomic_DNA"/>
</dbReference>
<dbReference type="InterPro" id="IPR029058">
    <property type="entry name" value="AB_hydrolase_fold"/>
</dbReference>
<dbReference type="OrthoDB" id="2152029at2759"/>
<evidence type="ECO:0000259" key="3">
    <source>
        <dbReference type="Pfam" id="PF07859"/>
    </source>
</evidence>
<feature type="domain" description="Alpha/beta hydrolase fold-3" evidence="3">
    <location>
        <begin position="111"/>
        <end position="345"/>
    </location>
</feature>
<dbReference type="Pfam" id="PF07859">
    <property type="entry name" value="Abhydrolase_3"/>
    <property type="match status" value="1"/>
</dbReference>
<comment type="caution">
    <text evidence="4">The sequence shown here is derived from an EMBL/GenBank/DDBJ whole genome shotgun (WGS) entry which is preliminary data.</text>
</comment>
<feature type="region of interest" description="Disordered" evidence="2">
    <location>
        <begin position="241"/>
        <end position="282"/>
    </location>
</feature>
<evidence type="ECO:0000313" key="4">
    <source>
        <dbReference type="EMBL" id="KAH6607265.1"/>
    </source>
</evidence>
<organism evidence="4 5">
    <name type="scientific">Trichoderma cornu-damae</name>
    <dbReference type="NCBI Taxonomy" id="654480"/>
    <lineage>
        <taxon>Eukaryota</taxon>
        <taxon>Fungi</taxon>
        <taxon>Dikarya</taxon>
        <taxon>Ascomycota</taxon>
        <taxon>Pezizomycotina</taxon>
        <taxon>Sordariomycetes</taxon>
        <taxon>Hypocreomycetidae</taxon>
        <taxon>Hypocreales</taxon>
        <taxon>Hypocreaceae</taxon>
        <taxon>Trichoderma</taxon>
    </lineage>
</organism>
<evidence type="ECO:0000313" key="5">
    <source>
        <dbReference type="Proteomes" id="UP000827724"/>
    </source>
</evidence>
<dbReference type="InterPro" id="IPR050300">
    <property type="entry name" value="GDXG_lipolytic_enzyme"/>
</dbReference>
<name>A0A9P8QJ13_9HYPO</name>